<keyword evidence="4 7" id="KW-1133">Transmembrane helix</keyword>
<comment type="similarity">
    <text evidence="2">Belongs to the SVP26 family.</text>
</comment>
<dbReference type="Pfam" id="PF04148">
    <property type="entry name" value="Erv26"/>
    <property type="match status" value="1"/>
</dbReference>
<dbReference type="GO" id="GO:0097020">
    <property type="term" value="F:COPII receptor activity"/>
    <property type="evidence" value="ECO:0007669"/>
    <property type="project" value="InterPro"/>
</dbReference>
<feature type="region of interest" description="Disordered" evidence="6">
    <location>
        <begin position="221"/>
        <end position="267"/>
    </location>
</feature>
<sequence length="336" mass="37540">MTLLHMLSYVGAVAAFIFITLSLASGLLWLSELIEEHSRLAKIIGQRSIYVIIVLHVLLYLLDSLPLWHLSFSIFCHIIYLQNFTSSWPFISLTSLNFIASCVLVVADHFMWFFYFSRVTQDARHRTRRPYSNSTPVQNVSGFADIATFFGICVWLVPLFLFLSLSANDNALPMNAGQSSVPLTPTAPARPPAPRARTSLFKSIYDSLPRIRRTRRHDTYEGIIAPPSPNIPHRSPSPIRPTASLQRVPSMSDLPPLSSPGRRASNDGYTSEAAISVMVADSSAHESSNMLSPFTLKPPPRRMSGTETSLRRLPMEGQRVEMRRGTYTSSERSGTL</sequence>
<accession>A0A165IFU3</accession>
<proteinExistence type="inferred from homology"/>
<dbReference type="GO" id="GO:0006888">
    <property type="term" value="P:endoplasmic reticulum to Golgi vesicle-mediated transport"/>
    <property type="evidence" value="ECO:0007669"/>
    <property type="project" value="InterPro"/>
</dbReference>
<dbReference type="OrthoDB" id="28257at2759"/>
<gene>
    <name evidence="8" type="ORF">LAESUDRAFT_719320</name>
</gene>
<dbReference type="FunCoup" id="A0A165IFU3">
    <property type="interactions" value="98"/>
</dbReference>
<dbReference type="InParanoid" id="A0A165IFU3"/>
<evidence type="ECO:0000313" key="9">
    <source>
        <dbReference type="Proteomes" id="UP000076871"/>
    </source>
</evidence>
<evidence type="ECO:0000256" key="6">
    <source>
        <dbReference type="SAM" id="MobiDB-lite"/>
    </source>
</evidence>
<feature type="compositionally biased region" description="Low complexity" evidence="6">
    <location>
        <begin position="249"/>
        <end position="260"/>
    </location>
</feature>
<evidence type="ECO:0000256" key="7">
    <source>
        <dbReference type="SAM" id="Phobius"/>
    </source>
</evidence>
<feature type="region of interest" description="Disordered" evidence="6">
    <location>
        <begin position="317"/>
        <end position="336"/>
    </location>
</feature>
<feature type="transmembrane region" description="Helical" evidence="7">
    <location>
        <begin position="90"/>
        <end position="116"/>
    </location>
</feature>
<dbReference type="STRING" id="1314785.A0A165IFU3"/>
<dbReference type="GO" id="GO:0005789">
    <property type="term" value="C:endoplasmic reticulum membrane"/>
    <property type="evidence" value="ECO:0007669"/>
    <property type="project" value="TreeGrafter"/>
</dbReference>
<evidence type="ECO:0000256" key="1">
    <source>
        <dbReference type="ARBA" id="ARBA00004141"/>
    </source>
</evidence>
<dbReference type="AlphaFoldDB" id="A0A165IFU3"/>
<feature type="transmembrane region" description="Helical" evidence="7">
    <location>
        <begin position="49"/>
        <end position="70"/>
    </location>
</feature>
<keyword evidence="5 7" id="KW-0472">Membrane</keyword>
<evidence type="ECO:0000256" key="2">
    <source>
        <dbReference type="ARBA" id="ARBA00008096"/>
    </source>
</evidence>
<dbReference type="GO" id="GO:0030134">
    <property type="term" value="C:COPII-coated ER to Golgi transport vesicle"/>
    <property type="evidence" value="ECO:0007669"/>
    <property type="project" value="TreeGrafter"/>
</dbReference>
<dbReference type="InterPro" id="IPR007277">
    <property type="entry name" value="Svp26/Tex261"/>
</dbReference>
<evidence type="ECO:0000256" key="5">
    <source>
        <dbReference type="ARBA" id="ARBA00023136"/>
    </source>
</evidence>
<dbReference type="EMBL" id="KV427605">
    <property type="protein sequence ID" value="KZT13013.1"/>
    <property type="molecule type" value="Genomic_DNA"/>
</dbReference>
<dbReference type="GO" id="GO:0000139">
    <property type="term" value="C:Golgi membrane"/>
    <property type="evidence" value="ECO:0007669"/>
    <property type="project" value="TreeGrafter"/>
</dbReference>
<keyword evidence="9" id="KW-1185">Reference proteome</keyword>
<dbReference type="RefSeq" id="XP_040770523.1">
    <property type="nucleotide sequence ID" value="XM_040907608.1"/>
</dbReference>
<feature type="transmembrane region" description="Helical" evidence="7">
    <location>
        <begin position="137"/>
        <end position="163"/>
    </location>
</feature>
<name>A0A165IFU3_9APHY</name>
<feature type="compositionally biased region" description="Polar residues" evidence="6">
    <location>
        <begin position="326"/>
        <end position="336"/>
    </location>
</feature>
<dbReference type="PANTHER" id="PTHR13144">
    <property type="entry name" value="TEX261 PROTEIN"/>
    <property type="match status" value="1"/>
</dbReference>
<keyword evidence="3 7" id="KW-0812">Transmembrane</keyword>
<organism evidence="8 9">
    <name type="scientific">Laetiporus sulphureus 93-53</name>
    <dbReference type="NCBI Taxonomy" id="1314785"/>
    <lineage>
        <taxon>Eukaryota</taxon>
        <taxon>Fungi</taxon>
        <taxon>Dikarya</taxon>
        <taxon>Basidiomycota</taxon>
        <taxon>Agaricomycotina</taxon>
        <taxon>Agaricomycetes</taxon>
        <taxon>Polyporales</taxon>
        <taxon>Laetiporus</taxon>
    </lineage>
</organism>
<feature type="region of interest" description="Disordered" evidence="6">
    <location>
        <begin position="176"/>
        <end position="195"/>
    </location>
</feature>
<reference evidence="8 9" key="1">
    <citation type="journal article" date="2016" name="Mol. Biol. Evol.">
        <title>Comparative Genomics of Early-Diverging Mushroom-Forming Fungi Provides Insights into the Origins of Lignocellulose Decay Capabilities.</title>
        <authorList>
            <person name="Nagy L.G."/>
            <person name="Riley R."/>
            <person name="Tritt A."/>
            <person name="Adam C."/>
            <person name="Daum C."/>
            <person name="Floudas D."/>
            <person name="Sun H."/>
            <person name="Yadav J.S."/>
            <person name="Pangilinan J."/>
            <person name="Larsson K.H."/>
            <person name="Matsuura K."/>
            <person name="Barry K."/>
            <person name="Labutti K."/>
            <person name="Kuo R."/>
            <person name="Ohm R.A."/>
            <person name="Bhattacharya S.S."/>
            <person name="Shirouzu T."/>
            <person name="Yoshinaga Y."/>
            <person name="Martin F.M."/>
            <person name="Grigoriev I.V."/>
            <person name="Hibbett D.S."/>
        </authorList>
    </citation>
    <scope>NUCLEOTIDE SEQUENCE [LARGE SCALE GENOMIC DNA]</scope>
    <source>
        <strain evidence="8 9">93-53</strain>
    </source>
</reference>
<protein>
    <submittedName>
        <fullName evidence="8">DUF396-domain-containing protein</fullName>
    </submittedName>
</protein>
<evidence type="ECO:0000256" key="3">
    <source>
        <dbReference type="ARBA" id="ARBA00022692"/>
    </source>
</evidence>
<dbReference type="GeneID" id="63824637"/>
<evidence type="ECO:0000313" key="8">
    <source>
        <dbReference type="EMBL" id="KZT13013.1"/>
    </source>
</evidence>
<feature type="region of interest" description="Disordered" evidence="6">
    <location>
        <begin position="283"/>
        <end position="308"/>
    </location>
</feature>
<dbReference type="PANTHER" id="PTHR13144:SF0">
    <property type="entry name" value="PROTEIN TEX261"/>
    <property type="match status" value="1"/>
</dbReference>
<evidence type="ECO:0000256" key="4">
    <source>
        <dbReference type="ARBA" id="ARBA00022989"/>
    </source>
</evidence>
<comment type="subcellular location">
    <subcellularLocation>
        <location evidence="1">Membrane</location>
        <topology evidence="1">Multi-pass membrane protein</topology>
    </subcellularLocation>
</comment>
<dbReference type="Proteomes" id="UP000076871">
    <property type="component" value="Unassembled WGS sequence"/>
</dbReference>
<feature type="transmembrane region" description="Helical" evidence="7">
    <location>
        <begin position="6"/>
        <end position="29"/>
    </location>
</feature>